<sequence>MAGRFVRASKYRHIYGRPTRKEQCYDNLHISKNAWDSNIIKANPHYLSVNWESGGGGAFAVIPLSHRGRLPEQIPLFRGHTAPVLDTDWSPFNDSLVASGSDDGKVFIWTVPESFSVLSDDDKGPTDVDPVSKLAGHSRKVGHVLFHNTAENILATSSGDYSVKLWDISSGASHSTLKHPEVVQSMSWSTNGSMLVTTCRDKKLRVWDPRQEAAVHEVQGHTGAKNSRAVWMTGDVGGDKIATTGFSKMSDRQLGLWDLRNLENSPLNGFEMLDTISGVCMPFWDEGTKCLYLAGKGDGNIRYFEYSNDEFIFLSEYKSGDPQRGVAFLPKRGVALHENEIMRAFKTVNDTYIEPISFIVPRRAETFQSDIYPPCFNGEAVLTADAWLGGQDAEQQTMDLETLYGGDGQSSAAPKILKTPPTHPAPSVAARAVAVEPVPTKTTTAPLPKPAPEPVKAPVSPVKETPAPVRVPSEERAPKPIVTEESAKPADRIPELPNPTPQAKQEPAKQTTPPPQHSTDPVIADQLARITSLLELQTKTLASQNEQLANQNEHIAELTKELDTLKNKVDTKANEESSRKDEIIRKLELELEASKSKISE</sequence>
<evidence type="ECO:0000256" key="9">
    <source>
        <dbReference type="RuleBase" id="RU280818"/>
    </source>
</evidence>
<evidence type="ECO:0000256" key="2">
    <source>
        <dbReference type="ARBA" id="ARBA00022553"/>
    </source>
</evidence>
<dbReference type="Pfam" id="PF08953">
    <property type="entry name" value="DUF1899"/>
    <property type="match status" value="1"/>
</dbReference>
<dbReference type="SUPFAM" id="SSF50978">
    <property type="entry name" value="WD40 repeat-like"/>
    <property type="match status" value="1"/>
</dbReference>
<dbReference type="FunFam" id="2.130.10.10:FF:000197">
    <property type="entry name" value="Coronin"/>
    <property type="match status" value="1"/>
</dbReference>
<dbReference type="Pfam" id="PF16300">
    <property type="entry name" value="WD40_4"/>
    <property type="match status" value="1"/>
</dbReference>
<keyword evidence="5 10" id="KW-0175">Coiled coil</keyword>
<proteinExistence type="inferred from homology"/>
<dbReference type="GO" id="GO:0051015">
    <property type="term" value="F:actin filament binding"/>
    <property type="evidence" value="ECO:0007669"/>
    <property type="project" value="TreeGrafter"/>
</dbReference>
<dbReference type="PANTHER" id="PTHR10856">
    <property type="entry name" value="CORONIN"/>
    <property type="match status" value="1"/>
</dbReference>
<evidence type="ECO:0000256" key="6">
    <source>
        <dbReference type="ARBA" id="ARBA00023203"/>
    </source>
</evidence>
<keyword evidence="14" id="KW-1185">Reference proteome</keyword>
<comment type="similarity">
    <text evidence="1 9">Belongs to the WD repeat coronin family.</text>
</comment>
<dbReference type="InterPro" id="IPR015505">
    <property type="entry name" value="Coronin"/>
</dbReference>
<dbReference type="EMBL" id="NESQ01000004">
    <property type="protein sequence ID" value="PUU84023.1"/>
    <property type="molecule type" value="Genomic_DNA"/>
</dbReference>
<dbReference type="Proteomes" id="UP000244722">
    <property type="component" value="Unassembled WGS sequence"/>
</dbReference>
<dbReference type="GO" id="GO:0007015">
    <property type="term" value="P:actin filament organization"/>
    <property type="evidence" value="ECO:0007669"/>
    <property type="project" value="TreeGrafter"/>
</dbReference>
<comment type="subunit">
    <text evidence="7">Binds to F-actin.</text>
</comment>
<dbReference type="InterPro" id="IPR015048">
    <property type="entry name" value="DUF1899"/>
</dbReference>
<evidence type="ECO:0000256" key="3">
    <source>
        <dbReference type="ARBA" id="ARBA00022574"/>
    </source>
</evidence>
<evidence type="ECO:0000256" key="5">
    <source>
        <dbReference type="ARBA" id="ARBA00023054"/>
    </source>
</evidence>
<dbReference type="OrthoDB" id="1850764at2759"/>
<reference evidence="13 14" key="1">
    <citation type="submission" date="2017-04" db="EMBL/GenBank/DDBJ databases">
        <title>Draft genome sequence of Tuber borchii Vittad., a whitish edible truffle.</title>
        <authorList>
            <consortium name="DOE Joint Genome Institute"/>
            <person name="Murat C."/>
            <person name="Kuo A."/>
            <person name="Barry K.W."/>
            <person name="Clum A."/>
            <person name="Dockter R.B."/>
            <person name="Fauchery L."/>
            <person name="Iotti M."/>
            <person name="Kohler A."/>
            <person name="Labutti K."/>
            <person name="Lindquist E.A."/>
            <person name="Lipzen A."/>
            <person name="Ohm R.A."/>
            <person name="Wang M."/>
            <person name="Grigoriev I.V."/>
            <person name="Zambonelli A."/>
            <person name="Martin F.M."/>
        </authorList>
    </citation>
    <scope>NUCLEOTIDE SEQUENCE [LARGE SCALE GENOMIC DNA]</scope>
    <source>
        <strain evidence="13 14">Tbo3840</strain>
    </source>
</reference>
<evidence type="ECO:0000256" key="10">
    <source>
        <dbReference type="SAM" id="Coils"/>
    </source>
</evidence>
<evidence type="ECO:0000256" key="1">
    <source>
        <dbReference type="ARBA" id="ARBA00009482"/>
    </source>
</evidence>
<evidence type="ECO:0000256" key="4">
    <source>
        <dbReference type="ARBA" id="ARBA00022737"/>
    </source>
</evidence>
<dbReference type="SMART" id="SM01166">
    <property type="entry name" value="DUF1899"/>
    <property type="match status" value="1"/>
</dbReference>
<keyword evidence="3 8" id="KW-0853">WD repeat</keyword>
<dbReference type="PROSITE" id="PS50082">
    <property type="entry name" value="WD_REPEATS_2"/>
    <property type="match status" value="3"/>
</dbReference>
<dbReference type="InterPro" id="IPR001680">
    <property type="entry name" value="WD40_rpt"/>
</dbReference>
<feature type="compositionally biased region" description="Basic and acidic residues" evidence="11">
    <location>
        <begin position="485"/>
        <end position="494"/>
    </location>
</feature>
<dbReference type="GO" id="GO:0030479">
    <property type="term" value="C:actin cortical patch"/>
    <property type="evidence" value="ECO:0007669"/>
    <property type="project" value="UniProtKB-ARBA"/>
</dbReference>
<comment type="caution">
    <text evidence="13">The sequence shown here is derived from an EMBL/GenBank/DDBJ whole genome shotgun (WGS) entry which is preliminary data.</text>
</comment>
<dbReference type="SMART" id="SM01167">
    <property type="entry name" value="DUF1900"/>
    <property type="match status" value="1"/>
</dbReference>
<dbReference type="PROSITE" id="PS00678">
    <property type="entry name" value="WD_REPEATS_1"/>
    <property type="match status" value="1"/>
</dbReference>
<feature type="coiled-coil region" evidence="10">
    <location>
        <begin position="541"/>
        <end position="575"/>
    </location>
</feature>
<dbReference type="PRINTS" id="PR00320">
    <property type="entry name" value="GPROTEINBRPT"/>
</dbReference>
<feature type="compositionally biased region" description="Low complexity" evidence="11">
    <location>
        <begin position="425"/>
        <end position="446"/>
    </location>
</feature>
<dbReference type="PANTHER" id="PTHR10856:SF0">
    <property type="entry name" value="CORONIN"/>
    <property type="match status" value="1"/>
</dbReference>
<dbReference type="InterPro" id="IPR020472">
    <property type="entry name" value="WD40_PAC1"/>
</dbReference>
<feature type="domain" description="DUF1899" evidence="12">
    <location>
        <begin position="4"/>
        <end position="68"/>
    </location>
</feature>
<evidence type="ECO:0000256" key="7">
    <source>
        <dbReference type="ARBA" id="ARBA00062568"/>
    </source>
</evidence>
<feature type="repeat" description="WD" evidence="8">
    <location>
        <begin position="77"/>
        <end position="119"/>
    </location>
</feature>
<gene>
    <name evidence="13" type="ORF">B9Z19DRAFT_1070830</name>
</gene>
<dbReference type="SMART" id="SM00320">
    <property type="entry name" value="WD40"/>
    <property type="match status" value="3"/>
</dbReference>
<keyword evidence="4 9" id="KW-0677">Repeat</keyword>
<organism evidence="13 14">
    <name type="scientific">Tuber borchii</name>
    <name type="common">White truffle</name>
    <dbReference type="NCBI Taxonomy" id="42251"/>
    <lineage>
        <taxon>Eukaryota</taxon>
        <taxon>Fungi</taxon>
        <taxon>Dikarya</taxon>
        <taxon>Ascomycota</taxon>
        <taxon>Pezizomycotina</taxon>
        <taxon>Pezizomycetes</taxon>
        <taxon>Pezizales</taxon>
        <taxon>Tuberaceae</taxon>
        <taxon>Tuber</taxon>
    </lineage>
</organism>
<dbReference type="InterPro" id="IPR036322">
    <property type="entry name" value="WD40_repeat_dom_sf"/>
</dbReference>
<dbReference type="Gene3D" id="2.130.10.10">
    <property type="entry name" value="YVTN repeat-like/Quinoprotein amine dehydrogenase"/>
    <property type="match status" value="1"/>
</dbReference>
<evidence type="ECO:0000313" key="14">
    <source>
        <dbReference type="Proteomes" id="UP000244722"/>
    </source>
</evidence>
<dbReference type="InterPro" id="IPR015943">
    <property type="entry name" value="WD40/YVTN_repeat-like_dom_sf"/>
</dbReference>
<keyword evidence="2" id="KW-0597">Phosphoprotein</keyword>
<dbReference type="PROSITE" id="PS50294">
    <property type="entry name" value="WD_REPEATS_REGION"/>
    <property type="match status" value="3"/>
</dbReference>
<feature type="repeat" description="WD" evidence="8">
    <location>
        <begin position="134"/>
        <end position="176"/>
    </location>
</feature>
<evidence type="ECO:0000259" key="12">
    <source>
        <dbReference type="SMART" id="SM01166"/>
    </source>
</evidence>
<dbReference type="STRING" id="42251.A0A2T7A8H8"/>
<dbReference type="InterPro" id="IPR019775">
    <property type="entry name" value="WD40_repeat_CS"/>
</dbReference>
<evidence type="ECO:0000256" key="8">
    <source>
        <dbReference type="PROSITE-ProRule" id="PRU00221"/>
    </source>
</evidence>
<feature type="region of interest" description="Disordered" evidence="11">
    <location>
        <begin position="406"/>
        <end position="520"/>
    </location>
</feature>
<feature type="repeat" description="WD" evidence="8">
    <location>
        <begin position="176"/>
        <end position="217"/>
    </location>
</feature>
<accession>A0A2T7A8H8</accession>
<name>A0A2T7A8H8_TUBBO</name>
<protein>
    <recommendedName>
        <fullName evidence="9">Coronin</fullName>
    </recommendedName>
</protein>
<keyword evidence="6" id="KW-0009">Actin-binding</keyword>
<dbReference type="AlphaFoldDB" id="A0A2T7A8H8"/>
<dbReference type="Pfam" id="PF00400">
    <property type="entry name" value="WD40"/>
    <property type="match status" value="3"/>
</dbReference>
<evidence type="ECO:0000256" key="11">
    <source>
        <dbReference type="SAM" id="MobiDB-lite"/>
    </source>
</evidence>
<evidence type="ECO:0000313" key="13">
    <source>
        <dbReference type="EMBL" id="PUU84023.1"/>
    </source>
</evidence>